<organism evidence="2 3">
    <name type="scientific">Paucidesulfovibrio gracilis DSM 16080</name>
    <dbReference type="NCBI Taxonomy" id="1121449"/>
    <lineage>
        <taxon>Bacteria</taxon>
        <taxon>Pseudomonadati</taxon>
        <taxon>Thermodesulfobacteriota</taxon>
        <taxon>Desulfovibrionia</taxon>
        <taxon>Desulfovibrionales</taxon>
        <taxon>Desulfovibrionaceae</taxon>
        <taxon>Paucidesulfovibrio</taxon>
    </lineage>
</organism>
<protein>
    <submittedName>
        <fullName evidence="2">Uncharacterized protein</fullName>
    </submittedName>
</protein>
<keyword evidence="1" id="KW-0812">Transmembrane</keyword>
<dbReference type="EMBL" id="FUYC01000045">
    <property type="protein sequence ID" value="SKA98399.1"/>
    <property type="molecule type" value="Genomic_DNA"/>
</dbReference>
<evidence type="ECO:0000313" key="2">
    <source>
        <dbReference type="EMBL" id="SKA98399.1"/>
    </source>
</evidence>
<dbReference type="RefSeq" id="WP_078718449.1">
    <property type="nucleotide sequence ID" value="NZ_FUYC01000045.1"/>
</dbReference>
<keyword evidence="1" id="KW-1133">Transmembrane helix</keyword>
<name>A0A1T4Y9E5_9BACT</name>
<dbReference type="STRING" id="1121449.SAMN02745704_02921"/>
<keyword evidence="3" id="KW-1185">Reference proteome</keyword>
<reference evidence="2 3" key="1">
    <citation type="submission" date="2017-02" db="EMBL/GenBank/DDBJ databases">
        <authorList>
            <person name="Peterson S.W."/>
        </authorList>
    </citation>
    <scope>NUCLEOTIDE SEQUENCE [LARGE SCALE GENOMIC DNA]</scope>
    <source>
        <strain evidence="2 3">DSM 16080</strain>
    </source>
</reference>
<evidence type="ECO:0000256" key="1">
    <source>
        <dbReference type="SAM" id="Phobius"/>
    </source>
</evidence>
<dbReference type="AlphaFoldDB" id="A0A1T4Y9E5"/>
<accession>A0A1T4Y9E5</accession>
<sequence length="160" mass="18631">MEADKKQITTSYPRHGVIVDQILMSMFALISVIVILAGLFFAFSGEPFALLMSLFGVFFLTLTSRWYYLPVEFNQTHIVCKYLLWTRLLPIKNITWIHVSTYDLLAWNFKTVEHESILMKVDGVFLKYLSFIHIPKSDGVGEYLLHRIEELRTTSELPDH</sequence>
<dbReference type="Proteomes" id="UP000190027">
    <property type="component" value="Unassembled WGS sequence"/>
</dbReference>
<keyword evidence="1" id="KW-0472">Membrane</keyword>
<evidence type="ECO:0000313" key="3">
    <source>
        <dbReference type="Proteomes" id="UP000190027"/>
    </source>
</evidence>
<proteinExistence type="predicted"/>
<feature type="transmembrane region" description="Helical" evidence="1">
    <location>
        <begin position="21"/>
        <end position="42"/>
    </location>
</feature>
<gene>
    <name evidence="2" type="ORF">SAMN02745704_02921</name>
</gene>
<feature type="transmembrane region" description="Helical" evidence="1">
    <location>
        <begin position="48"/>
        <end position="68"/>
    </location>
</feature>